<dbReference type="PANTHER" id="PTHR42897:SF2">
    <property type="entry name" value="PYRUVATE SYNTHASE SUBUNIT PORB"/>
    <property type="match status" value="1"/>
</dbReference>
<dbReference type="EC" id="1.2.7.1" evidence="3"/>
<name>A0A4P2VDK2_9ARCH</name>
<organism evidence="3 4">
    <name type="scientific">Conexivisphaera calida</name>
    <dbReference type="NCBI Taxonomy" id="1874277"/>
    <lineage>
        <taxon>Archaea</taxon>
        <taxon>Nitrososphaerota</taxon>
        <taxon>Conexivisphaeria</taxon>
        <taxon>Conexivisphaerales</taxon>
        <taxon>Conexivisphaeraceae</taxon>
        <taxon>Conexivisphaera</taxon>
    </lineage>
</organism>
<dbReference type="RefSeq" id="WP_174448835.1">
    <property type="nucleotide sequence ID" value="NZ_AP018732.1"/>
</dbReference>
<keyword evidence="1 3" id="KW-0560">Oxidoreductase</keyword>
<dbReference type="PANTHER" id="PTHR42897">
    <property type="entry name" value="PYRUVATE SYNTHASE SUBUNIT PORB"/>
    <property type="match status" value="1"/>
</dbReference>
<dbReference type="InterPro" id="IPR011766">
    <property type="entry name" value="TPP_enzyme_TPP-bd"/>
</dbReference>
<dbReference type="Proteomes" id="UP000509448">
    <property type="component" value="Chromosome"/>
</dbReference>
<evidence type="ECO:0000313" key="4">
    <source>
        <dbReference type="Proteomes" id="UP000509448"/>
    </source>
</evidence>
<reference evidence="3 4" key="1">
    <citation type="journal article" date="2019" name="ISME J.">
        <title>Isolation and characterization of a thermophilic sulfur- and iron-reducing thaumarchaeote from a terrestrial acidic hot spring.</title>
        <authorList>
            <person name="Kato S."/>
            <person name="Itoh T."/>
            <person name="Yuki M."/>
            <person name="Nagamori M."/>
            <person name="Ohnishi M."/>
            <person name="Uematsu K."/>
            <person name="Suzuki K."/>
            <person name="Takashina T."/>
            <person name="Ohkuma M."/>
        </authorList>
    </citation>
    <scope>NUCLEOTIDE SEQUENCE [LARGE SCALE GENOMIC DNA]</scope>
    <source>
        <strain evidence="3 4">NAS-02</strain>
    </source>
</reference>
<protein>
    <submittedName>
        <fullName evidence="3">Pyruvate:ferredoxin oxidoreductase, beta subunit</fullName>
        <ecNumber evidence="3">1.2.7.1</ecNumber>
    </submittedName>
</protein>
<keyword evidence="3" id="KW-0670">Pyruvate</keyword>
<gene>
    <name evidence="3" type="ORF">NAS2_1235</name>
</gene>
<dbReference type="InterPro" id="IPR051479">
    <property type="entry name" value="PorB-like"/>
</dbReference>
<sequence length="325" mass="36105">MSSDAVRQQGEASSAQVRSLFEVERRERLAPGHRACAGCGPMIAVRQILQASQEDPVVVNATGCVEVVTSVYPETAWLVPWAHVAFENSAAVTSGVEAAMKALVRRGELDKERPVVVFAGDGGTFDIGIQALSGALERGHRMLYVCYDNEAYMNTGIQRSGATPYGAWTTTSPYGKIWPGKRERKKDIMGIVAAHGIPYAATASISHWKDLMTKVRKALSYDGPTFLHVYAPCNRGWRFDPSLTVEVAKRAVETRFFPLYEVEGGRYRITLPVTKPRPLEDFLSIQGRFRHLLLPQYREALETLKRMVDEQWERINRMAAATAGS</sequence>
<dbReference type="CDD" id="cd03376">
    <property type="entry name" value="TPP_PFOR_porB_like"/>
    <property type="match status" value="1"/>
</dbReference>
<dbReference type="GO" id="GO:0030976">
    <property type="term" value="F:thiamine pyrophosphate binding"/>
    <property type="evidence" value="ECO:0007669"/>
    <property type="project" value="InterPro"/>
</dbReference>
<dbReference type="GO" id="GO:0019164">
    <property type="term" value="F:pyruvate synthase activity"/>
    <property type="evidence" value="ECO:0007669"/>
    <property type="project" value="UniProtKB-EC"/>
</dbReference>
<dbReference type="SUPFAM" id="SSF52518">
    <property type="entry name" value="Thiamin diphosphate-binding fold (THDP-binding)"/>
    <property type="match status" value="1"/>
</dbReference>
<dbReference type="KEGG" id="ccai:NAS2_1235"/>
<dbReference type="AlphaFoldDB" id="A0A4P2VDK2"/>
<dbReference type="EMBL" id="AP018732">
    <property type="protein sequence ID" value="BBE42624.1"/>
    <property type="molecule type" value="Genomic_DNA"/>
</dbReference>
<feature type="domain" description="Thiamine pyrophosphate enzyme TPP-binding" evidence="2">
    <location>
        <begin position="62"/>
        <end position="229"/>
    </location>
</feature>
<keyword evidence="4" id="KW-1185">Reference proteome</keyword>
<evidence type="ECO:0000256" key="1">
    <source>
        <dbReference type="ARBA" id="ARBA00023002"/>
    </source>
</evidence>
<dbReference type="GeneID" id="55585047"/>
<dbReference type="Pfam" id="PF02775">
    <property type="entry name" value="TPP_enzyme_C"/>
    <property type="match status" value="1"/>
</dbReference>
<dbReference type="Gene3D" id="3.40.50.970">
    <property type="match status" value="1"/>
</dbReference>
<dbReference type="InterPro" id="IPR029061">
    <property type="entry name" value="THDP-binding"/>
</dbReference>
<proteinExistence type="predicted"/>
<evidence type="ECO:0000313" key="3">
    <source>
        <dbReference type="EMBL" id="BBE42624.1"/>
    </source>
</evidence>
<accession>A0A4P2VDK2</accession>
<evidence type="ECO:0000259" key="2">
    <source>
        <dbReference type="Pfam" id="PF02775"/>
    </source>
</evidence>
<dbReference type="OrthoDB" id="296931at2157"/>